<evidence type="ECO:0000256" key="5">
    <source>
        <dbReference type="ARBA" id="ARBA00022692"/>
    </source>
</evidence>
<keyword evidence="8 12" id="KW-0472">Membrane</keyword>
<dbReference type="FunFam" id="1.20.1070.10:FF:000055">
    <property type="entry name" value="Taste receptor type 2"/>
    <property type="match status" value="1"/>
</dbReference>
<feature type="transmembrane region" description="Helical" evidence="13">
    <location>
        <begin position="91"/>
        <end position="115"/>
    </location>
</feature>
<dbReference type="Ensembl" id="ENSOCUT00000058566.1">
    <property type="protein sequence ID" value="ENSOCUP00000037144.1"/>
    <property type="gene ID" value="ENSOCUG00000032153.1"/>
</dbReference>
<dbReference type="SUPFAM" id="SSF81321">
    <property type="entry name" value="Family A G protein-coupled receptor-like"/>
    <property type="match status" value="1"/>
</dbReference>
<reference evidence="15" key="3">
    <citation type="submission" date="2025-09" db="UniProtKB">
        <authorList>
            <consortium name="Ensembl"/>
        </authorList>
    </citation>
    <scope>IDENTIFICATION</scope>
    <source>
        <strain evidence="15">Thorbecke</strain>
    </source>
</reference>
<keyword evidence="3 12" id="KW-0919">Taste</keyword>
<proteinExistence type="inferred from homology"/>
<keyword evidence="7 12" id="KW-0297">G-protein coupled receptor</keyword>
<feature type="transmembrane region" description="Helical" evidence="13">
    <location>
        <begin position="127"/>
        <end position="154"/>
    </location>
</feature>
<comment type="subcellular location">
    <subcellularLocation>
        <location evidence="1 12">Membrane</location>
        <topology evidence="1 12">Multi-pass membrane protein</topology>
    </subcellularLocation>
</comment>
<keyword evidence="10 12" id="KW-0807">Transducer</keyword>
<feature type="chain" id="PRO_5023877949" description="Taste receptor type 2" evidence="14">
    <location>
        <begin position="20"/>
        <end position="300"/>
    </location>
</feature>
<dbReference type="FunCoup" id="A0A5F9CTS2">
    <property type="interactions" value="46"/>
</dbReference>
<keyword evidence="14" id="KW-0732">Signal</keyword>
<feature type="signal peptide" evidence="14">
    <location>
        <begin position="1"/>
        <end position="19"/>
    </location>
</feature>
<keyword evidence="4 12" id="KW-0716">Sensory transduction</keyword>
<dbReference type="GO" id="GO:0016020">
    <property type="term" value="C:membrane"/>
    <property type="evidence" value="ECO:0007669"/>
    <property type="project" value="UniProtKB-SubCell"/>
</dbReference>
<dbReference type="GeneTree" id="ENSGT01150000286961"/>
<name>A0A5F9CTS2_RABIT</name>
<keyword evidence="16" id="KW-1185">Reference proteome</keyword>
<dbReference type="GO" id="GO:0004930">
    <property type="term" value="F:G protein-coupled receptor activity"/>
    <property type="evidence" value="ECO:0007669"/>
    <property type="project" value="UniProtKB-KW"/>
</dbReference>
<evidence type="ECO:0000256" key="9">
    <source>
        <dbReference type="ARBA" id="ARBA00023170"/>
    </source>
</evidence>
<feature type="transmembrane region" description="Helical" evidence="13">
    <location>
        <begin position="260"/>
        <end position="279"/>
    </location>
</feature>
<evidence type="ECO:0000313" key="16">
    <source>
        <dbReference type="Proteomes" id="UP000001811"/>
    </source>
</evidence>
<dbReference type="OrthoDB" id="8876749at2759"/>
<feature type="transmembrane region" description="Helical" evidence="13">
    <location>
        <begin position="174"/>
        <end position="201"/>
    </location>
</feature>
<organism evidence="15 16">
    <name type="scientific">Oryctolagus cuniculus</name>
    <name type="common">Rabbit</name>
    <dbReference type="NCBI Taxonomy" id="9986"/>
    <lineage>
        <taxon>Eukaryota</taxon>
        <taxon>Metazoa</taxon>
        <taxon>Chordata</taxon>
        <taxon>Craniata</taxon>
        <taxon>Vertebrata</taxon>
        <taxon>Euteleostomi</taxon>
        <taxon>Mammalia</taxon>
        <taxon>Eutheria</taxon>
        <taxon>Euarchontoglires</taxon>
        <taxon>Glires</taxon>
        <taxon>Lagomorpha</taxon>
        <taxon>Leporidae</taxon>
        <taxon>Oryctolagus</taxon>
    </lineage>
</organism>
<evidence type="ECO:0000256" key="13">
    <source>
        <dbReference type="SAM" id="Phobius"/>
    </source>
</evidence>
<reference evidence="15 16" key="1">
    <citation type="journal article" date="2011" name="Nature">
        <title>A high-resolution map of human evolutionary constraint using 29 mammals.</title>
        <authorList>
            <person name="Lindblad-Toh K."/>
            <person name="Garber M."/>
            <person name="Zuk O."/>
            <person name="Lin M.F."/>
            <person name="Parker B.J."/>
            <person name="Washietl S."/>
            <person name="Kheradpour P."/>
            <person name="Ernst J."/>
            <person name="Jordan G."/>
            <person name="Mauceli E."/>
            <person name="Ward L.D."/>
            <person name="Lowe C.B."/>
            <person name="Holloway A.K."/>
            <person name="Clamp M."/>
            <person name="Gnerre S."/>
            <person name="Alfoldi J."/>
            <person name="Beal K."/>
            <person name="Chang J."/>
            <person name="Clawson H."/>
            <person name="Cuff J."/>
            <person name="Di Palma F."/>
            <person name="Fitzgerald S."/>
            <person name="Flicek P."/>
            <person name="Guttman M."/>
            <person name="Hubisz M.J."/>
            <person name="Jaffe D.B."/>
            <person name="Jungreis I."/>
            <person name="Kent W.J."/>
            <person name="Kostka D."/>
            <person name="Lara M."/>
            <person name="Martins A.L."/>
            <person name="Massingham T."/>
            <person name="Moltke I."/>
            <person name="Raney B.J."/>
            <person name="Rasmussen M.D."/>
            <person name="Robinson J."/>
            <person name="Stark A."/>
            <person name="Vilella A.J."/>
            <person name="Wen J."/>
            <person name="Xie X."/>
            <person name="Zody M.C."/>
            <person name="Baldwin J."/>
            <person name="Bloom T."/>
            <person name="Chin C.W."/>
            <person name="Heiman D."/>
            <person name="Nicol R."/>
            <person name="Nusbaum C."/>
            <person name="Young S."/>
            <person name="Wilkinson J."/>
            <person name="Worley K.C."/>
            <person name="Kovar C.L."/>
            <person name="Muzny D.M."/>
            <person name="Gibbs R.A."/>
            <person name="Cree A."/>
            <person name="Dihn H.H."/>
            <person name="Fowler G."/>
            <person name="Jhangiani S."/>
            <person name="Joshi V."/>
            <person name="Lee S."/>
            <person name="Lewis L.R."/>
            <person name="Nazareth L.V."/>
            <person name="Okwuonu G."/>
            <person name="Santibanez J."/>
            <person name="Warren W.C."/>
            <person name="Mardis E.R."/>
            <person name="Weinstock G.M."/>
            <person name="Wilson R.K."/>
            <person name="Delehaunty K."/>
            <person name="Dooling D."/>
            <person name="Fronik C."/>
            <person name="Fulton L."/>
            <person name="Fulton B."/>
            <person name="Graves T."/>
            <person name="Minx P."/>
            <person name="Sodergren E."/>
            <person name="Birney E."/>
            <person name="Margulies E.H."/>
            <person name="Herrero J."/>
            <person name="Green E.D."/>
            <person name="Haussler D."/>
            <person name="Siepel A."/>
            <person name="Goldman N."/>
            <person name="Pollard K.S."/>
            <person name="Pedersen J.S."/>
            <person name="Lander E.S."/>
            <person name="Kellis M."/>
        </authorList>
    </citation>
    <scope>NUCLEOTIDE SEQUENCE [LARGE SCALE GENOMIC DNA]</scope>
    <source>
        <strain evidence="15 16">Thorbecke inbred</strain>
    </source>
</reference>
<gene>
    <name evidence="15" type="primary">LOC100338230</name>
</gene>
<evidence type="ECO:0000256" key="1">
    <source>
        <dbReference type="ARBA" id="ARBA00004141"/>
    </source>
</evidence>
<dbReference type="InterPro" id="IPR007960">
    <property type="entry name" value="TAS2R"/>
</dbReference>
<evidence type="ECO:0000256" key="14">
    <source>
        <dbReference type="SAM" id="SignalP"/>
    </source>
</evidence>
<evidence type="ECO:0000256" key="2">
    <source>
        <dbReference type="ARBA" id="ARBA00007376"/>
    </source>
</evidence>
<evidence type="ECO:0000256" key="3">
    <source>
        <dbReference type="ARBA" id="ARBA00022480"/>
    </source>
</evidence>
<dbReference type="InParanoid" id="A0A5F9CTS2"/>
<evidence type="ECO:0000256" key="11">
    <source>
        <dbReference type="RuleBase" id="RU004423"/>
    </source>
</evidence>
<dbReference type="CDD" id="cd15017">
    <property type="entry name" value="7tm_TAS2R16"/>
    <property type="match status" value="1"/>
</dbReference>
<evidence type="ECO:0000256" key="6">
    <source>
        <dbReference type="ARBA" id="ARBA00022989"/>
    </source>
</evidence>
<keyword evidence="6 13" id="KW-1133">Transmembrane helix</keyword>
<dbReference type="RefSeq" id="XP_008256336.1">
    <property type="nucleotide sequence ID" value="XM_008258114.1"/>
</dbReference>
<dbReference type="Gene3D" id="1.20.1070.10">
    <property type="entry name" value="Rhodopsin 7-helix transmembrane proteins"/>
    <property type="match status" value="1"/>
</dbReference>
<dbReference type="Pfam" id="PF05296">
    <property type="entry name" value="TAS2R"/>
    <property type="match status" value="1"/>
</dbReference>
<protein>
    <recommendedName>
        <fullName evidence="12">Taste receptor type 2</fullName>
    </recommendedName>
</protein>
<comment type="similarity">
    <text evidence="2 11">Belongs to the G-protein coupled receptor T2R family.</text>
</comment>
<dbReference type="AlphaFoldDB" id="A0A5F9CTS2"/>
<sequence>MSSTFIFMVIFCLESLASMLQNGFMVATLGREWVRRRALPTGEMIVACLAASRFCLHLIGTLNNFLASFGFSQACAFFSTFWEFFNFLTFWLTAGLALLYCVKISSFSHPIFFWLKWRISRMGPRLLLASLIICVLSGVSSVSRTVITIQIMASQSSHGNSTLAYSLPTFFLKYFIFHGAFLLSIPFLLFLVSTLLLMFSLCRHLERMRGHRLGPQDPSTQAHTVALRSLACFLVFHMLYYSLLITGCVKVSAFCRQWPWAWEVIVYAGLFLHSTILILSSPKLRKALKTRFGGISSASS</sequence>
<dbReference type="PANTHER" id="PTHR11394:SF69">
    <property type="entry name" value="TASTE RECEPTOR TYPE 2 MEMBER 134"/>
    <property type="match status" value="1"/>
</dbReference>
<keyword evidence="9 12" id="KW-0675">Receptor</keyword>
<dbReference type="GO" id="GO:0033038">
    <property type="term" value="F:bitter taste receptor activity"/>
    <property type="evidence" value="ECO:0007669"/>
    <property type="project" value="InterPro"/>
</dbReference>
<evidence type="ECO:0000313" key="15">
    <source>
        <dbReference type="Ensembl" id="ENSOCUP00000037144.1"/>
    </source>
</evidence>
<evidence type="ECO:0000256" key="8">
    <source>
        <dbReference type="ARBA" id="ARBA00023136"/>
    </source>
</evidence>
<dbReference type="EMBL" id="AAGW02058078">
    <property type="status" value="NOT_ANNOTATED_CDS"/>
    <property type="molecule type" value="Genomic_DNA"/>
</dbReference>
<dbReference type="PANTHER" id="PTHR11394">
    <property type="entry name" value="TASTE RECEPTOR TYPE 2"/>
    <property type="match status" value="1"/>
</dbReference>
<dbReference type="KEGG" id="ocu:100338230"/>
<evidence type="ECO:0000256" key="12">
    <source>
        <dbReference type="RuleBase" id="RU004424"/>
    </source>
</evidence>
<evidence type="ECO:0000256" key="10">
    <source>
        <dbReference type="ARBA" id="ARBA00023224"/>
    </source>
</evidence>
<reference evidence="15" key="2">
    <citation type="submission" date="2025-08" db="UniProtKB">
        <authorList>
            <consortium name="Ensembl"/>
        </authorList>
    </citation>
    <scope>IDENTIFICATION</scope>
    <source>
        <strain evidence="15">Thorbecke</strain>
    </source>
</reference>
<dbReference type="Proteomes" id="UP000001811">
    <property type="component" value="Chromosome 7"/>
</dbReference>
<evidence type="ECO:0000256" key="7">
    <source>
        <dbReference type="ARBA" id="ARBA00023040"/>
    </source>
</evidence>
<keyword evidence="5 12" id="KW-0812">Transmembrane</keyword>
<dbReference type="GeneID" id="100338230"/>
<evidence type="ECO:0000256" key="4">
    <source>
        <dbReference type="ARBA" id="ARBA00022606"/>
    </source>
</evidence>
<accession>A0A5F9CTS2</accession>